<dbReference type="InterPro" id="IPR001650">
    <property type="entry name" value="Helicase_C-like"/>
</dbReference>
<dbReference type="SUPFAM" id="SSF52540">
    <property type="entry name" value="P-loop containing nucleoside triphosphate hydrolases"/>
    <property type="match status" value="1"/>
</dbReference>
<dbReference type="GO" id="GO:0003676">
    <property type="term" value="F:nucleic acid binding"/>
    <property type="evidence" value="ECO:0007669"/>
    <property type="project" value="InterPro"/>
</dbReference>
<dbReference type="InterPro" id="IPR011545">
    <property type="entry name" value="DEAD/DEAH_box_helicase_dom"/>
</dbReference>
<dbReference type="InterPro" id="IPR050079">
    <property type="entry name" value="DEAD_box_RNA_helicase"/>
</dbReference>
<dbReference type="Pfam" id="PF00271">
    <property type="entry name" value="Helicase_C"/>
    <property type="match status" value="1"/>
</dbReference>
<evidence type="ECO:0008006" key="13">
    <source>
        <dbReference type="Google" id="ProtNLM"/>
    </source>
</evidence>
<feature type="compositionally biased region" description="Gly residues" evidence="7">
    <location>
        <begin position="410"/>
        <end position="450"/>
    </location>
</feature>
<organism evidence="11 12">
    <name type="scientific">Paenibacillus swuensis</name>
    <dbReference type="NCBI Taxonomy" id="1178515"/>
    <lineage>
        <taxon>Bacteria</taxon>
        <taxon>Bacillati</taxon>
        <taxon>Bacillota</taxon>
        <taxon>Bacilli</taxon>
        <taxon>Bacillales</taxon>
        <taxon>Paenibacillaceae</taxon>
        <taxon>Paenibacillus</taxon>
    </lineage>
</organism>
<evidence type="ECO:0000256" key="4">
    <source>
        <dbReference type="ARBA" id="ARBA00022840"/>
    </source>
</evidence>
<dbReference type="Gene3D" id="3.40.50.300">
    <property type="entry name" value="P-loop containing nucleotide triphosphate hydrolases"/>
    <property type="match status" value="2"/>
</dbReference>
<proteinExistence type="inferred from homology"/>
<dbReference type="CDD" id="cd18787">
    <property type="entry name" value="SF2_C_DEAD"/>
    <property type="match status" value="1"/>
</dbReference>
<dbReference type="PROSITE" id="PS51192">
    <property type="entry name" value="HELICASE_ATP_BIND_1"/>
    <property type="match status" value="1"/>
</dbReference>
<dbReference type="AlphaFoldDB" id="A0A172TPG7"/>
<dbReference type="PANTHER" id="PTHR47959">
    <property type="entry name" value="ATP-DEPENDENT RNA HELICASE RHLE-RELATED"/>
    <property type="match status" value="1"/>
</dbReference>
<dbReference type="Pfam" id="PF00270">
    <property type="entry name" value="DEAD"/>
    <property type="match status" value="1"/>
</dbReference>
<dbReference type="GO" id="GO:0005524">
    <property type="term" value="F:ATP binding"/>
    <property type="evidence" value="ECO:0007669"/>
    <property type="project" value="UniProtKB-KW"/>
</dbReference>
<dbReference type="PROSITE" id="PS51195">
    <property type="entry name" value="Q_MOTIF"/>
    <property type="match status" value="1"/>
</dbReference>
<sequence>MRPELVEALKSSGVSEPTPVQSQSIPLLLKDRDLIAQAQTGTGKTLAFVLPMLEKINTKSSHVQGLIITPTRELALQITNELKKLAPVVGAKVLAAYGGQDVERQVHRLKGDIHIVVGTPGRLLDHLRRGTVEFGHLRMLVLDEADQMLHMGFLAEVEEIISQSSGRRQTMLFSATMPAQIRHLASSYLKHPEEVRVAGRKVTLDEIEQIVIETTDRGKQDALIKYMQEDPPFLGIIFCRTKRRAAALNEALIDQGFMADELHGDLSQAKREAVLKKFREAKLQFLVATDIAARGLDIEGITHVYNYDVPPDAEGYIHRIGRTGRAGQRGVAVTFATPHDRQELIKIEKGTDGKLRKIGGARQNVNSRDMDRADISDSGRGSARSGGRGSARDGGRGRSNAGRNSNASAGRGGKGAGAGKRGGFGGATGGRAGAGERGGFGRSEGAGSARGGDRAKSGGFAGRSGSERDERGSFASAGGGRGRGEQREGQGGYVGRQNERAARSGLGGPSGRAEGAGGARGERSGGGPSSGFGSAKAREGARTAGSERSQGGGSYAAARGGKGGGASFGGAKGKGGFAGRSGGGKPGAGPRGGSSGGRGGKGGRGR</sequence>
<protein>
    <recommendedName>
        <fullName evidence="13">DEAD/DEAH box helicase</fullName>
    </recommendedName>
</protein>
<feature type="compositionally biased region" description="Gly residues" evidence="7">
    <location>
        <begin position="505"/>
        <end position="530"/>
    </location>
</feature>
<reference evidence="11 12" key="1">
    <citation type="submission" date="2015-01" db="EMBL/GenBank/DDBJ databases">
        <title>Paenibacillus swuensis/DY6/whole genome sequencing.</title>
        <authorList>
            <person name="Kim M.K."/>
            <person name="Srinivasan S."/>
            <person name="Lee J.-J."/>
        </authorList>
    </citation>
    <scope>NUCLEOTIDE SEQUENCE [LARGE SCALE GENOMIC DNA]</scope>
    <source>
        <strain evidence="11 12">DY6</strain>
    </source>
</reference>
<dbReference type="GO" id="GO:0003724">
    <property type="term" value="F:RNA helicase activity"/>
    <property type="evidence" value="ECO:0007669"/>
    <property type="project" value="InterPro"/>
</dbReference>
<name>A0A172TPG7_9BACL</name>
<feature type="region of interest" description="Disordered" evidence="7">
    <location>
        <begin position="355"/>
        <end position="606"/>
    </location>
</feature>
<evidence type="ECO:0000256" key="7">
    <source>
        <dbReference type="SAM" id="MobiDB-lite"/>
    </source>
</evidence>
<feature type="compositionally biased region" description="Low complexity" evidence="7">
    <location>
        <begin position="398"/>
        <end position="409"/>
    </location>
</feature>
<dbReference type="Proteomes" id="UP000076927">
    <property type="component" value="Chromosome"/>
</dbReference>
<dbReference type="PATRIC" id="fig|1178515.4.peg.730"/>
<dbReference type="SMART" id="SM00490">
    <property type="entry name" value="HELICc"/>
    <property type="match status" value="1"/>
</dbReference>
<evidence type="ECO:0000313" key="12">
    <source>
        <dbReference type="Proteomes" id="UP000076927"/>
    </source>
</evidence>
<dbReference type="SMART" id="SM00487">
    <property type="entry name" value="DEXDc"/>
    <property type="match status" value="1"/>
</dbReference>
<keyword evidence="2" id="KW-0378">Hydrolase</keyword>
<dbReference type="GO" id="GO:0016787">
    <property type="term" value="F:hydrolase activity"/>
    <property type="evidence" value="ECO:0007669"/>
    <property type="project" value="UniProtKB-KW"/>
</dbReference>
<dbReference type="InterPro" id="IPR014001">
    <property type="entry name" value="Helicase_ATP-bd"/>
</dbReference>
<evidence type="ECO:0000259" key="8">
    <source>
        <dbReference type="PROSITE" id="PS51192"/>
    </source>
</evidence>
<dbReference type="CDD" id="cd00268">
    <property type="entry name" value="DEADc"/>
    <property type="match status" value="1"/>
</dbReference>
<dbReference type="InterPro" id="IPR044742">
    <property type="entry name" value="DEAD/DEAH_RhlB"/>
</dbReference>
<dbReference type="InterPro" id="IPR014014">
    <property type="entry name" value="RNA_helicase_DEAD_Q_motif"/>
</dbReference>
<dbReference type="GO" id="GO:0005829">
    <property type="term" value="C:cytosol"/>
    <property type="evidence" value="ECO:0007669"/>
    <property type="project" value="TreeGrafter"/>
</dbReference>
<dbReference type="KEGG" id="pswu:SY83_03685"/>
<feature type="domain" description="Helicase C-terminal" evidence="9">
    <location>
        <begin position="206"/>
        <end position="366"/>
    </location>
</feature>
<keyword evidence="12" id="KW-1185">Reference proteome</keyword>
<evidence type="ECO:0000256" key="1">
    <source>
        <dbReference type="ARBA" id="ARBA00022741"/>
    </source>
</evidence>
<keyword evidence="4" id="KW-0067">ATP-binding</keyword>
<feature type="domain" description="DEAD-box RNA helicase Q" evidence="10">
    <location>
        <begin position="1"/>
        <end position="22"/>
    </location>
</feature>
<evidence type="ECO:0000313" key="11">
    <source>
        <dbReference type="EMBL" id="ANE48707.1"/>
    </source>
</evidence>
<dbReference type="PROSITE" id="PS51194">
    <property type="entry name" value="HELICASE_CTER"/>
    <property type="match status" value="1"/>
</dbReference>
<feature type="compositionally biased region" description="Basic and acidic residues" evidence="7">
    <location>
        <begin position="368"/>
        <end position="377"/>
    </location>
</feature>
<evidence type="ECO:0000256" key="2">
    <source>
        <dbReference type="ARBA" id="ARBA00022801"/>
    </source>
</evidence>
<dbReference type="InterPro" id="IPR027417">
    <property type="entry name" value="P-loop_NTPase"/>
</dbReference>
<comment type="similarity">
    <text evidence="5">Belongs to the DEAD box helicase family.</text>
</comment>
<evidence type="ECO:0000259" key="10">
    <source>
        <dbReference type="PROSITE" id="PS51195"/>
    </source>
</evidence>
<accession>A0A172TPG7</accession>
<keyword evidence="3" id="KW-0347">Helicase</keyword>
<feature type="short sequence motif" description="Q motif" evidence="6">
    <location>
        <begin position="1"/>
        <end position="22"/>
    </location>
</feature>
<evidence type="ECO:0000259" key="9">
    <source>
        <dbReference type="PROSITE" id="PS51194"/>
    </source>
</evidence>
<evidence type="ECO:0000256" key="3">
    <source>
        <dbReference type="ARBA" id="ARBA00022806"/>
    </source>
</evidence>
<evidence type="ECO:0000256" key="6">
    <source>
        <dbReference type="PROSITE-ProRule" id="PRU00552"/>
    </source>
</evidence>
<feature type="domain" description="Helicase ATP-binding" evidence="8">
    <location>
        <begin position="25"/>
        <end position="195"/>
    </location>
</feature>
<dbReference type="EMBL" id="CP011388">
    <property type="protein sequence ID" value="ANE48707.1"/>
    <property type="molecule type" value="Genomic_DNA"/>
</dbReference>
<keyword evidence="1" id="KW-0547">Nucleotide-binding</keyword>
<feature type="compositionally biased region" description="Gly residues" evidence="7">
    <location>
        <begin position="550"/>
        <end position="600"/>
    </location>
</feature>
<dbReference type="PANTHER" id="PTHR47959:SF13">
    <property type="entry name" value="ATP-DEPENDENT RNA HELICASE RHLE"/>
    <property type="match status" value="1"/>
</dbReference>
<gene>
    <name evidence="11" type="ORF">SY83_03685</name>
</gene>
<evidence type="ECO:0000256" key="5">
    <source>
        <dbReference type="ARBA" id="ARBA00038437"/>
    </source>
</evidence>
<dbReference type="STRING" id="1178515.SY83_03685"/>